<dbReference type="SUPFAM" id="SSF51735">
    <property type="entry name" value="NAD(P)-binding Rossmann-fold domains"/>
    <property type="match status" value="1"/>
</dbReference>
<evidence type="ECO:0000259" key="10">
    <source>
        <dbReference type="Pfam" id="PF16363"/>
    </source>
</evidence>
<dbReference type="EMBL" id="FWYF01000003">
    <property type="protein sequence ID" value="SMD36277.1"/>
    <property type="molecule type" value="Genomic_DNA"/>
</dbReference>
<keyword evidence="12" id="KW-1185">Reference proteome</keyword>
<evidence type="ECO:0000256" key="9">
    <source>
        <dbReference type="RuleBase" id="RU366046"/>
    </source>
</evidence>
<gene>
    <name evidence="11" type="ORF">SAMN04488029_2807</name>
</gene>
<dbReference type="CDD" id="cd05247">
    <property type="entry name" value="UDP_G4E_1_SDR_e"/>
    <property type="match status" value="1"/>
</dbReference>
<evidence type="ECO:0000256" key="5">
    <source>
        <dbReference type="ARBA" id="ARBA00013189"/>
    </source>
</evidence>
<dbReference type="Pfam" id="PF16363">
    <property type="entry name" value="GDP_Man_Dehyd"/>
    <property type="match status" value="1"/>
</dbReference>
<comment type="similarity">
    <text evidence="4 9">Belongs to the NAD(P)-dependent epimerase/dehydratase family.</text>
</comment>
<feature type="domain" description="NAD(P)-binding" evidence="10">
    <location>
        <begin position="5"/>
        <end position="324"/>
    </location>
</feature>
<evidence type="ECO:0000256" key="8">
    <source>
        <dbReference type="ARBA" id="ARBA00023235"/>
    </source>
</evidence>
<dbReference type="STRING" id="692418.SAMN04488029_2807"/>
<dbReference type="AlphaFoldDB" id="A0A1W2GI09"/>
<evidence type="ECO:0000313" key="11">
    <source>
        <dbReference type="EMBL" id="SMD36277.1"/>
    </source>
</evidence>
<name>A0A1W2GI09_REIFA</name>
<evidence type="ECO:0000256" key="1">
    <source>
        <dbReference type="ARBA" id="ARBA00000083"/>
    </source>
</evidence>
<dbReference type="InterPro" id="IPR036291">
    <property type="entry name" value="NAD(P)-bd_dom_sf"/>
</dbReference>
<keyword evidence="8 9" id="KW-0413">Isomerase</keyword>
<reference evidence="11 12" key="1">
    <citation type="submission" date="2017-04" db="EMBL/GenBank/DDBJ databases">
        <authorList>
            <person name="Afonso C.L."/>
            <person name="Miller P.J."/>
            <person name="Scott M.A."/>
            <person name="Spackman E."/>
            <person name="Goraichik I."/>
            <person name="Dimitrov K.M."/>
            <person name="Suarez D.L."/>
            <person name="Swayne D.E."/>
        </authorList>
    </citation>
    <scope>NUCLEOTIDE SEQUENCE [LARGE SCALE GENOMIC DNA]</scope>
    <source>
        <strain evidence="11 12">DSM 26133</strain>
    </source>
</reference>
<comment type="subunit">
    <text evidence="9">Homodimer.</text>
</comment>
<comment type="cofactor">
    <cofactor evidence="2 9">
        <name>NAD(+)</name>
        <dbReference type="ChEBI" id="CHEBI:57540"/>
    </cofactor>
</comment>
<evidence type="ECO:0000256" key="7">
    <source>
        <dbReference type="ARBA" id="ARBA00023027"/>
    </source>
</evidence>
<dbReference type="Gene3D" id="3.40.50.720">
    <property type="entry name" value="NAD(P)-binding Rossmann-like Domain"/>
    <property type="match status" value="1"/>
</dbReference>
<sequence length="338" mass="36807">MKNVLVTGGLGFIGSHTCVELINSGFHPIVLDNLSNSEMWIKDRIEKITNQTLTFYHGDCRDAQLLDTIFSEDQIDGIIHFAASKAVGESVAEPLKYYNNNLGGLTSILEASTKHKCSNLVFSSSCTVYGTPDSLPVDESAMIKNAESPYGTTKIVCERIIQDLSKADPSYKSILLRYFNPIGAHESSLIGELPVGVPSNLVPFITQAAAGLRDGLTVFGDDYNTKDGSCVRDFIHVTDLAKAHIKALAFLLNENEGTCEAVNIGTGHGNTVLELITAFEKVSAQKLNYTIGKRRNGDVEAVYADATKSKKLLGWEATISLEQALLDAWNWQKTLANN</sequence>
<organism evidence="11 12">
    <name type="scientific">Reichenbachiella faecimaris</name>
    <dbReference type="NCBI Taxonomy" id="692418"/>
    <lineage>
        <taxon>Bacteria</taxon>
        <taxon>Pseudomonadati</taxon>
        <taxon>Bacteroidota</taxon>
        <taxon>Cytophagia</taxon>
        <taxon>Cytophagales</taxon>
        <taxon>Reichenbachiellaceae</taxon>
        <taxon>Reichenbachiella</taxon>
    </lineage>
</organism>
<dbReference type="Proteomes" id="UP000192472">
    <property type="component" value="Unassembled WGS sequence"/>
</dbReference>
<comment type="pathway">
    <text evidence="3 9">Carbohydrate metabolism; galactose metabolism.</text>
</comment>
<dbReference type="InterPro" id="IPR016040">
    <property type="entry name" value="NAD(P)-bd_dom"/>
</dbReference>
<dbReference type="NCBIfam" id="TIGR01179">
    <property type="entry name" value="galE"/>
    <property type="match status" value="1"/>
</dbReference>
<dbReference type="InterPro" id="IPR005886">
    <property type="entry name" value="UDP_G4E"/>
</dbReference>
<dbReference type="GO" id="GO:0005829">
    <property type="term" value="C:cytosol"/>
    <property type="evidence" value="ECO:0007669"/>
    <property type="project" value="TreeGrafter"/>
</dbReference>
<dbReference type="OrthoDB" id="9810015at2"/>
<proteinExistence type="inferred from homology"/>
<protein>
    <recommendedName>
        <fullName evidence="6 9">UDP-glucose 4-epimerase</fullName>
        <ecNumber evidence="5 9">5.1.3.2</ecNumber>
    </recommendedName>
</protein>
<dbReference type="UniPathway" id="UPA00214"/>
<keyword evidence="9" id="KW-0119">Carbohydrate metabolism</keyword>
<dbReference type="GO" id="GO:0003978">
    <property type="term" value="F:UDP-glucose 4-epimerase activity"/>
    <property type="evidence" value="ECO:0007669"/>
    <property type="project" value="UniProtKB-UniRule"/>
</dbReference>
<evidence type="ECO:0000256" key="4">
    <source>
        <dbReference type="ARBA" id="ARBA00007637"/>
    </source>
</evidence>
<evidence type="ECO:0000313" key="12">
    <source>
        <dbReference type="Proteomes" id="UP000192472"/>
    </source>
</evidence>
<accession>A0A1W2GI09</accession>
<dbReference type="GO" id="GO:0006012">
    <property type="term" value="P:galactose metabolic process"/>
    <property type="evidence" value="ECO:0007669"/>
    <property type="project" value="UniProtKB-UniPathway"/>
</dbReference>
<comment type="catalytic activity">
    <reaction evidence="1 9">
        <text>UDP-alpha-D-glucose = UDP-alpha-D-galactose</text>
        <dbReference type="Rhea" id="RHEA:22168"/>
        <dbReference type="ChEBI" id="CHEBI:58885"/>
        <dbReference type="ChEBI" id="CHEBI:66914"/>
        <dbReference type="EC" id="5.1.3.2"/>
    </reaction>
</comment>
<dbReference type="PANTHER" id="PTHR43725">
    <property type="entry name" value="UDP-GLUCOSE 4-EPIMERASE"/>
    <property type="match status" value="1"/>
</dbReference>
<dbReference type="EC" id="5.1.3.2" evidence="5 9"/>
<evidence type="ECO:0000256" key="2">
    <source>
        <dbReference type="ARBA" id="ARBA00001911"/>
    </source>
</evidence>
<keyword evidence="7 9" id="KW-0520">NAD</keyword>
<evidence type="ECO:0000256" key="3">
    <source>
        <dbReference type="ARBA" id="ARBA00004947"/>
    </source>
</evidence>
<dbReference type="RefSeq" id="WP_084373462.1">
    <property type="nucleotide sequence ID" value="NZ_FWYF01000003.1"/>
</dbReference>
<evidence type="ECO:0000256" key="6">
    <source>
        <dbReference type="ARBA" id="ARBA00018569"/>
    </source>
</evidence>
<dbReference type="PANTHER" id="PTHR43725:SF47">
    <property type="entry name" value="UDP-GLUCOSE 4-EPIMERASE"/>
    <property type="match status" value="1"/>
</dbReference>
<dbReference type="Gene3D" id="3.90.25.10">
    <property type="entry name" value="UDP-galactose 4-epimerase, domain 1"/>
    <property type="match status" value="1"/>
</dbReference>